<feature type="transmembrane region" description="Helical" evidence="1">
    <location>
        <begin position="12"/>
        <end position="32"/>
    </location>
</feature>
<dbReference type="Proteomes" id="UP000659061">
    <property type="component" value="Unassembled WGS sequence"/>
</dbReference>
<feature type="transmembrane region" description="Helical" evidence="1">
    <location>
        <begin position="83"/>
        <end position="102"/>
    </location>
</feature>
<accession>A0A8I0FUC2</accession>
<keyword evidence="4" id="KW-1185">Reference proteome</keyword>
<evidence type="ECO:0000313" key="3">
    <source>
        <dbReference type="EMBL" id="NYI37440.1"/>
    </source>
</evidence>
<keyword evidence="1" id="KW-1133">Transmembrane helix</keyword>
<dbReference type="EMBL" id="JACBZN010000001">
    <property type="protein sequence ID" value="NYI37440.1"/>
    <property type="molecule type" value="Genomic_DNA"/>
</dbReference>
<organism evidence="2 5">
    <name type="scientific">Aeromicrobium tamlense</name>
    <dbReference type="NCBI Taxonomy" id="375541"/>
    <lineage>
        <taxon>Bacteria</taxon>
        <taxon>Bacillati</taxon>
        <taxon>Actinomycetota</taxon>
        <taxon>Actinomycetes</taxon>
        <taxon>Propionibacteriales</taxon>
        <taxon>Nocardioidaceae</taxon>
        <taxon>Aeromicrobium</taxon>
    </lineage>
</organism>
<proteinExistence type="predicted"/>
<dbReference type="AlphaFoldDB" id="A0A8I0FUC2"/>
<evidence type="ECO:0000313" key="2">
    <source>
        <dbReference type="EMBL" id="MBD1268653.1"/>
    </source>
</evidence>
<dbReference type="InterPro" id="IPR046151">
    <property type="entry name" value="DUF6153"/>
</dbReference>
<evidence type="ECO:0000313" key="4">
    <source>
        <dbReference type="Proteomes" id="UP000587211"/>
    </source>
</evidence>
<evidence type="ECO:0000256" key="1">
    <source>
        <dbReference type="SAM" id="Phobius"/>
    </source>
</evidence>
<protein>
    <submittedName>
        <fullName evidence="2">Uncharacterized protein</fullName>
    </submittedName>
</protein>
<name>A0A8I0FUC2_9ACTN</name>
<dbReference type="EMBL" id="JACWMT010000001">
    <property type="protein sequence ID" value="MBD1268653.1"/>
    <property type="molecule type" value="Genomic_DNA"/>
</dbReference>
<dbReference type="Proteomes" id="UP000587211">
    <property type="component" value="Unassembled WGS sequence"/>
</dbReference>
<keyword evidence="1" id="KW-0472">Membrane</keyword>
<evidence type="ECO:0000313" key="5">
    <source>
        <dbReference type="Proteomes" id="UP000659061"/>
    </source>
</evidence>
<gene>
    <name evidence="3" type="ORF">BJ975_000815</name>
    <name evidence="2" type="ORF">IDH50_00225</name>
</gene>
<keyword evidence="1" id="KW-0812">Transmembrane</keyword>
<comment type="caution">
    <text evidence="2">The sequence shown here is derived from an EMBL/GenBank/DDBJ whole genome shotgun (WGS) entry which is preliminary data.</text>
</comment>
<reference evidence="3 4" key="1">
    <citation type="submission" date="2020-07" db="EMBL/GenBank/DDBJ databases">
        <title>Sequencing the genomes of 1000 actinobacteria strains.</title>
        <authorList>
            <person name="Klenk H.-P."/>
        </authorList>
    </citation>
    <scope>NUCLEOTIDE SEQUENCE [LARGE SCALE GENOMIC DNA]</scope>
    <source>
        <strain evidence="3 4">DSM 19087</strain>
    </source>
</reference>
<dbReference type="RefSeq" id="WP_179423918.1">
    <property type="nucleotide sequence ID" value="NZ_BAAAMP010000002.1"/>
</dbReference>
<reference evidence="2" key="2">
    <citation type="submission" date="2020-09" db="EMBL/GenBank/DDBJ databases">
        <title>Novel species in genus Aeromicrobium.</title>
        <authorList>
            <person name="Zhang G."/>
        </authorList>
    </citation>
    <scope>NUCLEOTIDE SEQUENCE</scope>
    <source>
        <strain evidence="2">SSW1-57</strain>
    </source>
</reference>
<sequence>MSVEAVRSRGRIRFVLLGGLLVAGVIVGLLGMHTLNLHGTPAAQAPAVAHAAHDVGEHLAADAVVPAAESPASCVECAVGGHLGMAMACVLALLLVLLVLALPRLLPSWLHRSWTVPARLDIALPVLSRAPSLQALCISRT</sequence>
<dbReference type="Pfam" id="PF19650">
    <property type="entry name" value="DUF6153"/>
    <property type="match status" value="1"/>
</dbReference>